<dbReference type="AlphaFoldDB" id="W9Y8N8"/>
<dbReference type="OrthoDB" id="4150271at2759"/>
<dbReference type="Proteomes" id="UP000019484">
    <property type="component" value="Unassembled WGS sequence"/>
</dbReference>
<feature type="compositionally biased region" description="Low complexity" evidence="1">
    <location>
        <begin position="182"/>
        <end position="194"/>
    </location>
</feature>
<organism evidence="3 4">
    <name type="scientific">Capronia coronata CBS 617.96</name>
    <dbReference type="NCBI Taxonomy" id="1182541"/>
    <lineage>
        <taxon>Eukaryota</taxon>
        <taxon>Fungi</taxon>
        <taxon>Dikarya</taxon>
        <taxon>Ascomycota</taxon>
        <taxon>Pezizomycotina</taxon>
        <taxon>Eurotiomycetes</taxon>
        <taxon>Chaetothyriomycetidae</taxon>
        <taxon>Chaetothyriales</taxon>
        <taxon>Herpotrichiellaceae</taxon>
        <taxon>Capronia</taxon>
    </lineage>
</organism>
<keyword evidence="4" id="KW-1185">Reference proteome</keyword>
<feature type="compositionally biased region" description="Polar residues" evidence="1">
    <location>
        <begin position="283"/>
        <end position="311"/>
    </location>
</feature>
<feature type="compositionally biased region" description="Low complexity" evidence="1">
    <location>
        <begin position="227"/>
        <end position="237"/>
    </location>
</feature>
<feature type="compositionally biased region" description="Basic and acidic residues" evidence="1">
    <location>
        <begin position="252"/>
        <end position="271"/>
    </location>
</feature>
<sequence>MWSTAASWVALLALTAALTKYYNPELFSKITGQAAARPETKDTALKPTAKRNKTKRAHASRLDNISSGTSTPTSAPEGKASKRRKLISAPVDNTVVAETTNGHQVSLPRDEDGGMSNKEFAQQLAKAQAGTKLESSKSQGSSKKERRAARKTSQGNHPNKGVSGLSTEDSSTTGRDADDDLSPVGSPSTGPVSTAPTSRAGDVSDMLEAPAPKPTTLRLTDVKETTTKSAPKTTPKAFEPVLSKKQRQRQAKAAEQKALREEADRVHEAKKQQQLRTARLAEGTSNQTKANSFTAKQNPWQTGKPSPQKSVQEPPKTEAVPLLDTFDTGATPAVKSDVPNGAVSAKPLPTIISPVTDMDNANANAVRQEVGEKETNALAASSRERLARPALHAQASWADEVNEEEQDKWATELAGEEKWEPVTTKKGKKKVKKDNDTSSEASSSIVRPVTMPNKSVTNGTKENGVKPRIENVNRFQSIEPVMDPSFKDAEWEA</sequence>
<feature type="region of interest" description="Disordered" evidence="1">
    <location>
        <begin position="34"/>
        <end position="347"/>
    </location>
</feature>
<evidence type="ECO:0000313" key="4">
    <source>
        <dbReference type="Proteomes" id="UP000019484"/>
    </source>
</evidence>
<protein>
    <submittedName>
        <fullName evidence="3">Uncharacterized protein</fullName>
    </submittedName>
</protein>
<name>W9Y8N8_9EURO</name>
<accession>W9Y8N8</accession>
<feature type="compositionally biased region" description="Basic residues" evidence="1">
    <location>
        <begin position="48"/>
        <end position="59"/>
    </location>
</feature>
<dbReference type="EMBL" id="AMWN01000005">
    <property type="protein sequence ID" value="EXJ85995.1"/>
    <property type="molecule type" value="Genomic_DNA"/>
</dbReference>
<evidence type="ECO:0000256" key="1">
    <source>
        <dbReference type="SAM" id="MobiDB-lite"/>
    </source>
</evidence>
<evidence type="ECO:0000256" key="2">
    <source>
        <dbReference type="SAM" id="SignalP"/>
    </source>
</evidence>
<feature type="region of interest" description="Disordered" evidence="1">
    <location>
        <begin position="419"/>
        <end position="469"/>
    </location>
</feature>
<dbReference type="GeneID" id="19161232"/>
<feature type="chain" id="PRO_5004934990" evidence="2">
    <location>
        <begin position="18"/>
        <end position="493"/>
    </location>
</feature>
<reference evidence="3 4" key="1">
    <citation type="submission" date="2013-03" db="EMBL/GenBank/DDBJ databases">
        <title>The Genome Sequence of Capronia coronata CBS 617.96.</title>
        <authorList>
            <consortium name="The Broad Institute Genomics Platform"/>
            <person name="Cuomo C."/>
            <person name="de Hoog S."/>
            <person name="Gorbushina A."/>
            <person name="Walker B."/>
            <person name="Young S.K."/>
            <person name="Zeng Q."/>
            <person name="Gargeya S."/>
            <person name="Fitzgerald M."/>
            <person name="Haas B."/>
            <person name="Abouelleil A."/>
            <person name="Allen A.W."/>
            <person name="Alvarado L."/>
            <person name="Arachchi H.M."/>
            <person name="Berlin A.M."/>
            <person name="Chapman S.B."/>
            <person name="Gainer-Dewar J."/>
            <person name="Goldberg J."/>
            <person name="Griggs A."/>
            <person name="Gujja S."/>
            <person name="Hansen M."/>
            <person name="Howarth C."/>
            <person name="Imamovic A."/>
            <person name="Ireland A."/>
            <person name="Larimer J."/>
            <person name="McCowan C."/>
            <person name="Murphy C."/>
            <person name="Pearson M."/>
            <person name="Poon T.W."/>
            <person name="Priest M."/>
            <person name="Roberts A."/>
            <person name="Saif S."/>
            <person name="Shea T."/>
            <person name="Sisk P."/>
            <person name="Sykes S."/>
            <person name="Wortman J."/>
            <person name="Nusbaum C."/>
            <person name="Birren B."/>
        </authorList>
    </citation>
    <scope>NUCLEOTIDE SEQUENCE [LARGE SCALE GENOMIC DNA]</scope>
    <source>
        <strain evidence="3 4">CBS 617.96</strain>
    </source>
</reference>
<dbReference type="HOGENOM" id="CLU_562617_0_0_1"/>
<comment type="caution">
    <text evidence="3">The sequence shown here is derived from an EMBL/GenBank/DDBJ whole genome shotgun (WGS) entry which is preliminary data.</text>
</comment>
<feature type="compositionally biased region" description="Polar residues" evidence="1">
    <location>
        <begin position="63"/>
        <end position="74"/>
    </location>
</feature>
<gene>
    <name evidence="3" type="ORF">A1O1_06364</name>
</gene>
<dbReference type="RefSeq" id="XP_007725433.1">
    <property type="nucleotide sequence ID" value="XM_007727243.1"/>
</dbReference>
<evidence type="ECO:0000313" key="3">
    <source>
        <dbReference type="EMBL" id="EXJ85995.1"/>
    </source>
</evidence>
<feature type="compositionally biased region" description="Polar residues" evidence="1">
    <location>
        <begin position="164"/>
        <end position="174"/>
    </location>
</feature>
<proteinExistence type="predicted"/>
<dbReference type="eggNOG" id="ENOG502SG5H">
    <property type="taxonomic scope" value="Eukaryota"/>
</dbReference>
<feature type="signal peptide" evidence="2">
    <location>
        <begin position="1"/>
        <end position="17"/>
    </location>
</feature>
<dbReference type="STRING" id="1182541.W9Y8N8"/>
<feature type="compositionally biased region" description="Polar residues" evidence="1">
    <location>
        <begin position="452"/>
        <end position="461"/>
    </location>
</feature>
<keyword evidence="2" id="KW-0732">Signal</keyword>